<accession>A0ABM2F4T1</accession>
<keyword evidence="4" id="KW-0378">Hydrolase</keyword>
<dbReference type="PANTHER" id="PTHR11588">
    <property type="entry name" value="TUBULIN"/>
    <property type="match status" value="1"/>
</dbReference>
<reference evidence="9" key="1">
    <citation type="submission" date="2025-08" db="UniProtKB">
        <authorList>
            <consortium name="RefSeq"/>
        </authorList>
    </citation>
    <scope>IDENTIFICATION</scope>
    <source>
        <tissue evidence="9">Blood</tissue>
    </source>
</reference>
<keyword evidence="8" id="KW-1185">Reference proteome</keyword>
<evidence type="ECO:0000313" key="9">
    <source>
        <dbReference type="RefSeq" id="XP_008529265.2"/>
    </source>
</evidence>
<evidence type="ECO:0000256" key="1">
    <source>
        <dbReference type="ARBA" id="ARBA00009636"/>
    </source>
</evidence>
<dbReference type="InterPro" id="IPR037103">
    <property type="entry name" value="Tubulin/FtsZ-like_C"/>
</dbReference>
<dbReference type="GeneID" id="103558190"/>
<dbReference type="Pfam" id="PF03953">
    <property type="entry name" value="Tubulin_C"/>
    <property type="match status" value="1"/>
</dbReference>
<dbReference type="Gene3D" id="3.30.1330.20">
    <property type="entry name" value="Tubulin/FtsZ, C-terminal domain"/>
    <property type="match status" value="1"/>
</dbReference>
<evidence type="ECO:0000256" key="6">
    <source>
        <dbReference type="ARBA" id="ARBA00049117"/>
    </source>
</evidence>
<dbReference type="InterPro" id="IPR008280">
    <property type="entry name" value="Tub_FtsZ_C"/>
</dbReference>
<dbReference type="InterPro" id="IPR002452">
    <property type="entry name" value="Alpha_tubulin"/>
</dbReference>
<evidence type="ECO:0000259" key="7">
    <source>
        <dbReference type="Pfam" id="PF03953"/>
    </source>
</evidence>
<dbReference type="InterPro" id="IPR023123">
    <property type="entry name" value="Tubulin_C"/>
</dbReference>
<comment type="similarity">
    <text evidence="1">Belongs to the tubulin family.</text>
</comment>
<evidence type="ECO:0000256" key="3">
    <source>
        <dbReference type="ARBA" id="ARBA00022741"/>
    </source>
</evidence>
<dbReference type="InterPro" id="IPR000217">
    <property type="entry name" value="Tubulin"/>
</dbReference>
<keyword evidence="3" id="KW-0547">Nucleotide-binding</keyword>
<sequence length="185" mass="21406">MVKCDPYHGQYVECCMLYCGEVVSKDVNAAIATIKTKHTIQFVDWCTTAFKVDINYRPPTVVPRGKVQLVVYLLSNTTVVAEAWVCLYHKFDLMYAKLAFVHLYVGEGMVERVFSQAQKDLATLEKDYKETEKWKKREAKLYCRGYKTSKCGASRQILVSGNSESEFMAVDLRNWRFIKHSEQFL</sequence>
<evidence type="ECO:0000256" key="4">
    <source>
        <dbReference type="ARBA" id="ARBA00022801"/>
    </source>
</evidence>
<feature type="domain" description="Tubulin/FtsZ 2-layer sandwich" evidence="7">
    <location>
        <begin position="1"/>
        <end position="85"/>
    </location>
</feature>
<comment type="catalytic activity">
    <reaction evidence="6">
        <text>GTP + H2O = GDP + phosphate + H(+)</text>
        <dbReference type="Rhea" id="RHEA:19669"/>
        <dbReference type="ChEBI" id="CHEBI:15377"/>
        <dbReference type="ChEBI" id="CHEBI:15378"/>
        <dbReference type="ChEBI" id="CHEBI:37565"/>
        <dbReference type="ChEBI" id="CHEBI:43474"/>
        <dbReference type="ChEBI" id="CHEBI:58189"/>
    </reaction>
    <physiologicalReaction direction="left-to-right" evidence="6">
        <dbReference type="Rhea" id="RHEA:19670"/>
    </physiologicalReaction>
</comment>
<dbReference type="Gene3D" id="1.10.287.600">
    <property type="entry name" value="Helix hairpin bin"/>
    <property type="match status" value="1"/>
</dbReference>
<proteinExistence type="inferred from homology"/>
<dbReference type="PRINTS" id="PR01162">
    <property type="entry name" value="ALPHATUBULIN"/>
</dbReference>
<gene>
    <name evidence="9" type="primary">LOC103558190</name>
</gene>
<protein>
    <submittedName>
        <fullName evidence="9">Tubulin alpha chain-like</fullName>
    </submittedName>
</protein>
<evidence type="ECO:0000256" key="2">
    <source>
        <dbReference type="ARBA" id="ARBA00022701"/>
    </source>
</evidence>
<dbReference type="Proteomes" id="UP001652662">
    <property type="component" value="Chromosome 32"/>
</dbReference>
<evidence type="ECO:0000313" key="8">
    <source>
        <dbReference type="Proteomes" id="UP001652662"/>
    </source>
</evidence>
<dbReference type="SUPFAM" id="SSF55307">
    <property type="entry name" value="Tubulin C-terminal domain-like"/>
    <property type="match status" value="1"/>
</dbReference>
<keyword evidence="2" id="KW-0493">Microtubule</keyword>
<evidence type="ECO:0000256" key="5">
    <source>
        <dbReference type="ARBA" id="ARBA00023134"/>
    </source>
</evidence>
<organism evidence="8 9">
    <name type="scientific">Equus przewalskii</name>
    <name type="common">Przewalski's horse</name>
    <name type="synonym">Equus caballus przewalskii</name>
    <dbReference type="NCBI Taxonomy" id="9798"/>
    <lineage>
        <taxon>Eukaryota</taxon>
        <taxon>Metazoa</taxon>
        <taxon>Chordata</taxon>
        <taxon>Craniata</taxon>
        <taxon>Vertebrata</taxon>
        <taxon>Euteleostomi</taxon>
        <taxon>Mammalia</taxon>
        <taxon>Eutheria</taxon>
        <taxon>Laurasiatheria</taxon>
        <taxon>Perissodactyla</taxon>
        <taxon>Equidae</taxon>
        <taxon>Equus</taxon>
    </lineage>
</organism>
<dbReference type="RefSeq" id="XP_008529265.2">
    <property type="nucleotide sequence ID" value="XM_008531043.2"/>
</dbReference>
<dbReference type="InterPro" id="IPR018316">
    <property type="entry name" value="Tubulin/FtsZ_2-layer-sand-dom"/>
</dbReference>
<keyword evidence="5" id="KW-0342">GTP-binding</keyword>
<name>A0ABM2F4T1_EQUPR</name>